<proteinExistence type="predicted"/>
<organism evidence="1 2">
    <name type="scientific">Acrasis kona</name>
    <dbReference type="NCBI Taxonomy" id="1008807"/>
    <lineage>
        <taxon>Eukaryota</taxon>
        <taxon>Discoba</taxon>
        <taxon>Heterolobosea</taxon>
        <taxon>Tetramitia</taxon>
        <taxon>Eutetramitia</taxon>
        <taxon>Acrasidae</taxon>
        <taxon>Acrasis</taxon>
    </lineage>
</organism>
<dbReference type="Gene3D" id="3.60.130.30">
    <property type="match status" value="1"/>
</dbReference>
<dbReference type="EMBL" id="JAOPGA020001145">
    <property type="protein sequence ID" value="KAL0485538.1"/>
    <property type="molecule type" value="Genomic_DNA"/>
</dbReference>
<evidence type="ECO:0000313" key="1">
    <source>
        <dbReference type="EMBL" id="KAL0485538.1"/>
    </source>
</evidence>
<protein>
    <submittedName>
        <fullName evidence="1">Uncharacterized protein</fullName>
    </submittedName>
</protein>
<reference evidence="1 2" key="1">
    <citation type="submission" date="2024-03" db="EMBL/GenBank/DDBJ databases">
        <title>The Acrasis kona genome and developmental transcriptomes reveal deep origins of eukaryotic multicellular pathways.</title>
        <authorList>
            <person name="Sheikh S."/>
            <person name="Fu C.-J."/>
            <person name="Brown M.W."/>
            <person name="Baldauf S.L."/>
        </authorList>
    </citation>
    <scope>NUCLEOTIDE SEQUENCE [LARGE SCALE GENOMIC DNA]</scope>
    <source>
        <strain evidence="1 2">ATCC MYA-3509</strain>
    </source>
</reference>
<gene>
    <name evidence="1" type="ORF">AKO1_003123</name>
</gene>
<evidence type="ECO:0000313" key="2">
    <source>
        <dbReference type="Proteomes" id="UP001431209"/>
    </source>
</evidence>
<name>A0AAW2Z6T5_9EUKA</name>
<comment type="caution">
    <text evidence="1">The sequence shown here is derived from an EMBL/GenBank/DDBJ whole genome shotgun (WGS) entry which is preliminary data.</text>
</comment>
<keyword evidence="2" id="KW-1185">Reference proteome</keyword>
<accession>A0AAW2Z6T5</accession>
<dbReference type="Proteomes" id="UP001431209">
    <property type="component" value="Unassembled WGS sequence"/>
</dbReference>
<dbReference type="AlphaFoldDB" id="A0AAW2Z6T5"/>
<sequence length="321" mass="37598">MDEDFFFERDLNWRPSSTQVKRIPFPTTEARTFLTREELDLIYNNTYDINSTLIEPKFLSGLRSTYESKYQFKAEQCYPPSTSNKEDGSRKIIAQTFRNTDVLFKHNHFCVQPDHGLLSELRTGVFTQHQLKVLQEETQLLQDASKVSEKRTKRGNEYGIHAGYWRRYTNDIFKIKGTDNPEVQEWIKALHEAGIWDTLNQYLFESLPGMFQQILKIAIPDGERRYFGVYTAVAVNFDFSCLLHQDYKDSPFTHCITVTFGDFNYENGGHLCLRDIFTIYEMKPGSVAQFKGRTIRHESLKYNGKRFCIVLFVDANSLYKN</sequence>